<accession>A0A397AB87</accession>
<evidence type="ECO:0000256" key="2">
    <source>
        <dbReference type="SAM" id="MobiDB-lite"/>
    </source>
</evidence>
<feature type="coiled-coil region" evidence="1">
    <location>
        <begin position="777"/>
        <end position="804"/>
    </location>
</feature>
<dbReference type="PANTHER" id="PTHR45615">
    <property type="entry name" value="MYOSIN HEAVY CHAIN, NON-MUSCLE"/>
    <property type="match status" value="1"/>
</dbReference>
<evidence type="ECO:0000313" key="3">
    <source>
        <dbReference type="EMBL" id="RHY04832.1"/>
    </source>
</evidence>
<sequence>MAKSPLKKVAAETVPSPKASKNLPTPIKKLTPGSPKLALRQKDDVIASITDQCSAYREEAESSANLMLAWKAKHDAVVTLLEESMEALAMQTKAINGKGMVNEDNRDHLTVRQNLMTLVTFDKQLLEEKFGVMHTSEDESASQLCKGKIHQLQEKLAAKQQQQSRSAQQLEGVGVSLPRGVLQHKASTFNQIHRPFATSFGDEVHLDDVANAWQWLSQHCILCLFKIPVHHTFNMDGSSYDEDYATEGGDESCNLLQDSRRRTPLHINNYLSQMEKLQKQRKQRQRQVRLLTTALGFVTFCGIVWTRQSHMELVTSLLPKAESSLRANFARTAVFCDTRQCLDLIPRSSLDLSATTCASVDPALYENLARYVFDSHYVHQWPHDPAFQCTQPTLLNFTISPKPNTQINSCRYHADAVAVEAVGTFDASGDVELVTASLLVPRDATHATPDDVRPFAPQVSEKWYRNSLQGMPYGVINPTHEDGIWLTVYFPTNDVASELNIVVRRGTNAIAGTMQLNTSVALPSHTGLLAVRLDRDLHQSWPAGDYIVVIQTDNLSDPSQLVPFTVLPTDAAGQNTVFREKYELMLASPSSPNATQGVPKEGKASGLKKPSPSKLSSAPASSSPRPIDATVSTLQATLTEHISQQTCDLQAQLDGANTECSALTIKLDNALLAVQELEDQMTQKDMTIADLTKACARYKSDCESFAAKALEWKQKHDDAMAGHAAQGRKVAAAKTRALEKRMAYVAEEMANSGDRAGVTMDYSIYVVPEGDEDEANVERCESILSNLQKELKKFQDQLKGETLLQDEVVHWKASAVAAQRQVDDMTSKLNEVSKSHSEVSVDAGETAELLGETVADLAAQTHALDRQCMVGEDTTEKLRCLVLVVDKLRFDKQLLAERYGALQTAQLESQQRLDELDETKARMKEKTVSLKAKLAEATSDQRGRNSEDLGNLDLSVAHAALQTECIRLQKTTEEQHWFTSSQALAIDVLRDQLDHALNAFHILDTEQKQPVTCPSPPRQFGSLQFALYETAIQAYMDEIKVLRDEKRVAAESDNEEKQGAAKMTAEFVEWTRERQTLLEQVETLTQQGVDTRAQVKAHVALVVDLEGQLTSQRQEFEAVQRALEVETLKSEATKAQLVTTTSLTHELAAQVKQFPGREEKFQSVISQLQAQETANESKVAELENTVDTLTQTVLVLQGEAEASLGEISALLAQQKSMHAALAQRNVEAATLQDQVQSLQTGTTRLQTIMEQDKEDLIDGYVEEVKHLQKRVLGLTKRCEDSSSLLESMQSERDAALTKLRAMEATTKTTNAENQGDKSALQAQLDALERAVEAKTKEVGQWQQKAAELDGIVAQLQAEKAQYKTEVRAIEAILHENSPLQLTVDALQNTAKTSKSPKSPSKHGKNHIPSNGSPHAKEELKKLRQRVKELELEKELLVAEVEQAKLSKAKDSNVAFYVAQVDGLEEKLSEQTAMYLASVKQAQVEYKDLEAQYQAKIRHLEMELHLDEARIEALEGRLAETLSSRSVTQSSPMRRGSGGR</sequence>
<reference evidence="3 4" key="1">
    <citation type="submission" date="2018-08" db="EMBL/GenBank/DDBJ databases">
        <title>Aphanomyces genome sequencing and annotation.</title>
        <authorList>
            <person name="Minardi D."/>
            <person name="Oidtmann B."/>
            <person name="Van Der Giezen M."/>
            <person name="Studholme D.J."/>
        </authorList>
    </citation>
    <scope>NUCLEOTIDE SEQUENCE [LARGE SCALE GENOMIC DNA]</scope>
    <source>
        <strain evidence="3 4">Kv</strain>
    </source>
</reference>
<dbReference type="Proteomes" id="UP000265427">
    <property type="component" value="Unassembled WGS sequence"/>
</dbReference>
<feature type="coiled-coil region" evidence="1">
    <location>
        <begin position="1165"/>
        <end position="1199"/>
    </location>
</feature>
<comment type="caution">
    <text evidence="3">The sequence shown here is derived from an EMBL/GenBank/DDBJ whole genome shotgun (WGS) entry which is preliminary data.</text>
</comment>
<dbReference type="VEuPathDB" id="FungiDB:H257_10519"/>
<feature type="region of interest" description="Disordered" evidence="2">
    <location>
        <begin position="1"/>
        <end position="29"/>
    </location>
</feature>
<protein>
    <submittedName>
        <fullName evidence="3">Uncharacterized protein</fullName>
    </submittedName>
</protein>
<dbReference type="GO" id="GO:0016460">
    <property type="term" value="C:myosin II complex"/>
    <property type="evidence" value="ECO:0007669"/>
    <property type="project" value="TreeGrafter"/>
</dbReference>
<dbReference type="VEuPathDB" id="FungiDB:H257_10521"/>
<feature type="coiled-coil region" evidence="1">
    <location>
        <begin position="1285"/>
        <end position="1372"/>
    </location>
</feature>
<gene>
    <name evidence="3" type="ORF">DYB36_005099</name>
</gene>
<dbReference type="VEuPathDB" id="FungiDB:H257_10520"/>
<evidence type="ECO:0000313" key="4">
    <source>
        <dbReference type="Proteomes" id="UP000265427"/>
    </source>
</evidence>
<dbReference type="EMBL" id="QUSZ01006716">
    <property type="protein sequence ID" value="RHY04832.1"/>
    <property type="molecule type" value="Genomic_DNA"/>
</dbReference>
<proteinExistence type="predicted"/>
<feature type="compositionally biased region" description="Low complexity" evidence="2">
    <location>
        <begin position="604"/>
        <end position="624"/>
    </location>
</feature>
<feature type="coiled-coil region" evidence="1">
    <location>
        <begin position="660"/>
        <end position="694"/>
    </location>
</feature>
<feature type="coiled-coil region" evidence="1">
    <location>
        <begin position="906"/>
        <end position="933"/>
    </location>
</feature>
<keyword evidence="1" id="KW-0175">Coiled coil</keyword>
<dbReference type="GO" id="GO:0000146">
    <property type="term" value="F:microfilament motor activity"/>
    <property type="evidence" value="ECO:0007669"/>
    <property type="project" value="TreeGrafter"/>
</dbReference>
<feature type="region of interest" description="Disordered" evidence="2">
    <location>
        <begin position="589"/>
        <end position="627"/>
    </location>
</feature>
<dbReference type="PANTHER" id="PTHR45615:SF40">
    <property type="entry name" value="MYOSIN HEAVY CHAIN, NON-MUSCLE"/>
    <property type="match status" value="1"/>
</dbReference>
<dbReference type="GO" id="GO:0005737">
    <property type="term" value="C:cytoplasm"/>
    <property type="evidence" value="ECO:0007669"/>
    <property type="project" value="TreeGrafter"/>
</dbReference>
<feature type="coiled-coil region" evidence="1">
    <location>
        <begin position="1478"/>
        <end position="1516"/>
    </location>
</feature>
<feature type="region of interest" description="Disordered" evidence="2">
    <location>
        <begin position="1388"/>
        <end position="1416"/>
    </location>
</feature>
<evidence type="ECO:0000256" key="1">
    <source>
        <dbReference type="SAM" id="Coils"/>
    </source>
</evidence>
<organism evidence="3 4">
    <name type="scientific">Aphanomyces astaci</name>
    <name type="common">Crayfish plague agent</name>
    <dbReference type="NCBI Taxonomy" id="112090"/>
    <lineage>
        <taxon>Eukaryota</taxon>
        <taxon>Sar</taxon>
        <taxon>Stramenopiles</taxon>
        <taxon>Oomycota</taxon>
        <taxon>Saprolegniomycetes</taxon>
        <taxon>Saprolegniales</taxon>
        <taxon>Verrucalvaceae</taxon>
        <taxon>Aphanomyces</taxon>
    </lineage>
</organism>
<name>A0A397AB87_APHAT</name>
<dbReference type="GO" id="GO:0032982">
    <property type="term" value="C:myosin filament"/>
    <property type="evidence" value="ECO:0007669"/>
    <property type="project" value="TreeGrafter"/>
</dbReference>
<dbReference type="GO" id="GO:0051015">
    <property type="term" value="F:actin filament binding"/>
    <property type="evidence" value="ECO:0007669"/>
    <property type="project" value="TreeGrafter"/>
</dbReference>
<feature type="coiled-coil region" evidence="1">
    <location>
        <begin position="267"/>
        <end position="294"/>
    </location>
</feature>